<sequence>MRWRRPDAPTMGRAIGIILLIALLMASALHARREAERDQASHAAVVMQSDHDALASDLARCQALGMKADGDPACVAIWAESRKRFFSPDVTR</sequence>
<dbReference type="NCBIfam" id="TIGR04360">
    <property type="entry name" value="other_trbK"/>
    <property type="match status" value="1"/>
</dbReference>
<comment type="caution">
    <text evidence="1">The sequence shown here is derived from an EMBL/GenBank/DDBJ whole genome shotgun (WGS) entry which is preliminary data.</text>
</comment>
<dbReference type="RefSeq" id="WP_182998009.1">
    <property type="nucleotide sequence ID" value="NZ_JABEQJ010000017.1"/>
</dbReference>
<organism evidence="1 2">
    <name type="scientific">Gluconacetobacter sacchari</name>
    <dbReference type="NCBI Taxonomy" id="92759"/>
    <lineage>
        <taxon>Bacteria</taxon>
        <taxon>Pseudomonadati</taxon>
        <taxon>Pseudomonadota</taxon>
        <taxon>Alphaproteobacteria</taxon>
        <taxon>Acetobacterales</taxon>
        <taxon>Acetobacteraceae</taxon>
        <taxon>Gluconacetobacter</taxon>
    </lineage>
</organism>
<protein>
    <submittedName>
        <fullName evidence="1">Putative entry exclusion protein TrbK-alt</fullName>
    </submittedName>
</protein>
<dbReference type="InterPro" id="IPR027587">
    <property type="entry name" value="TrbK"/>
</dbReference>
<dbReference type="Proteomes" id="UP000589085">
    <property type="component" value="Unassembled WGS sequence"/>
</dbReference>
<gene>
    <name evidence="1" type="primary">trbK-alt</name>
    <name evidence="1" type="ORF">HLH48_13340</name>
</gene>
<evidence type="ECO:0000313" key="2">
    <source>
        <dbReference type="Proteomes" id="UP000589085"/>
    </source>
</evidence>
<evidence type="ECO:0000313" key="1">
    <source>
        <dbReference type="EMBL" id="MBB2161146.1"/>
    </source>
</evidence>
<reference evidence="1 2" key="1">
    <citation type="submission" date="2020-04" db="EMBL/GenBank/DDBJ databases">
        <title>Description of novel Gluconacetobacter.</title>
        <authorList>
            <person name="Sombolestani A."/>
        </authorList>
    </citation>
    <scope>NUCLEOTIDE SEQUENCE [LARGE SCALE GENOMIC DNA]</scope>
    <source>
        <strain evidence="1 2">LMG 19747</strain>
    </source>
</reference>
<dbReference type="AlphaFoldDB" id="A0A7W4IDY5"/>
<name>A0A7W4IDY5_9PROT</name>
<proteinExistence type="predicted"/>
<dbReference type="EMBL" id="JABEQJ010000017">
    <property type="protein sequence ID" value="MBB2161146.1"/>
    <property type="molecule type" value="Genomic_DNA"/>
</dbReference>
<accession>A0A7W4IDY5</accession>
<dbReference type="Pfam" id="PF20084">
    <property type="entry name" value="TrbK"/>
    <property type="match status" value="1"/>
</dbReference>